<name>A0A4R4QI17_9ACTN</name>
<accession>A0A4R4QI17</accession>
<protein>
    <submittedName>
        <fullName evidence="1">Uncharacterized protein</fullName>
    </submittedName>
</protein>
<evidence type="ECO:0000313" key="1">
    <source>
        <dbReference type="EMBL" id="TDC35297.1"/>
    </source>
</evidence>
<dbReference type="Proteomes" id="UP000295075">
    <property type="component" value="Unassembled WGS sequence"/>
</dbReference>
<reference evidence="1 2" key="1">
    <citation type="submission" date="2019-03" db="EMBL/GenBank/DDBJ databases">
        <title>Draft genome sequences of novel Actinobacteria.</title>
        <authorList>
            <person name="Sahin N."/>
            <person name="Ay H."/>
            <person name="Saygin H."/>
        </authorList>
    </citation>
    <scope>NUCLEOTIDE SEQUENCE [LARGE SCALE GENOMIC DNA]</scope>
    <source>
        <strain evidence="1 2">JCM 30547</strain>
    </source>
</reference>
<dbReference type="EMBL" id="SMKA01000003">
    <property type="protein sequence ID" value="TDC35297.1"/>
    <property type="molecule type" value="Genomic_DNA"/>
</dbReference>
<sequence length="384" mass="41567">MTGSASSLLERAATHCSISVDSLLDGGGSGAVTARGLDRDGRPVVLKCLATSDGVVDGHDMASFRRKQAQVSMLESVAPAVARRYPALRQAAHDERWSAYVFDYIDARPLVLLSQSHGAGRAQSLLTGIWSGLLAEGYQYGIRAAAADHWDSIYLARIRRRRWLLARHLPAEILTGERIEINGLSVPGLDLLTANARAASPLFDGAQLAVPVHGDLNLRNLLLPDASTPDDFTLIDPRGVTQPWDPVYDVAKMLFSLSLFEATMSTGFAVTHDTGGFQVGLRQPNPYQHWQNLFVAGLPQLRTLAGEAGFRADRWTAMVAFAHASHVIAEAACRLSDRAAAPAVRRNRCLGLLLYGMMLLDDLLVRVAHGALAEPGHLELLART</sequence>
<dbReference type="SUPFAM" id="SSF56112">
    <property type="entry name" value="Protein kinase-like (PK-like)"/>
    <property type="match status" value="1"/>
</dbReference>
<dbReference type="AlphaFoldDB" id="A0A4R4QI17"/>
<gene>
    <name evidence="1" type="ORF">E1261_01840</name>
</gene>
<proteinExistence type="predicted"/>
<dbReference type="InterPro" id="IPR011009">
    <property type="entry name" value="Kinase-like_dom_sf"/>
</dbReference>
<comment type="caution">
    <text evidence="1">The sequence shown here is derived from an EMBL/GenBank/DDBJ whole genome shotgun (WGS) entry which is preliminary data.</text>
</comment>
<dbReference type="Gene3D" id="3.90.1200.10">
    <property type="match status" value="1"/>
</dbReference>
<keyword evidence="2" id="KW-1185">Reference proteome</keyword>
<evidence type="ECO:0000313" key="2">
    <source>
        <dbReference type="Proteomes" id="UP000295075"/>
    </source>
</evidence>
<organism evidence="1 2">
    <name type="scientific">Kribbella albertanoniae</name>
    <dbReference type="NCBI Taxonomy" id="1266829"/>
    <lineage>
        <taxon>Bacteria</taxon>
        <taxon>Bacillati</taxon>
        <taxon>Actinomycetota</taxon>
        <taxon>Actinomycetes</taxon>
        <taxon>Propionibacteriales</taxon>
        <taxon>Kribbellaceae</taxon>
        <taxon>Kribbella</taxon>
    </lineage>
</organism>
<dbReference type="OrthoDB" id="4181435at2"/>
<dbReference type="RefSeq" id="WP_132400728.1">
    <property type="nucleotide sequence ID" value="NZ_SMKA01000003.1"/>
</dbReference>